<evidence type="ECO:0000256" key="7">
    <source>
        <dbReference type="ARBA" id="ARBA00025795"/>
    </source>
</evidence>
<evidence type="ECO:0000256" key="2">
    <source>
        <dbReference type="ARBA" id="ARBA00022559"/>
    </source>
</evidence>
<dbReference type="SUPFAM" id="SSF47571">
    <property type="entry name" value="Cloroperoxidase"/>
    <property type="match status" value="1"/>
</dbReference>
<evidence type="ECO:0000256" key="5">
    <source>
        <dbReference type="ARBA" id="ARBA00023002"/>
    </source>
</evidence>
<reference evidence="9" key="1">
    <citation type="submission" date="2020-02" db="EMBL/GenBank/DDBJ databases">
        <authorList>
            <person name="Palmer J.M."/>
        </authorList>
    </citation>
    <scope>NUCLEOTIDE SEQUENCE</scope>
    <source>
        <strain evidence="9">EPUS1.4</strain>
        <tissue evidence="9">Thallus</tissue>
    </source>
</reference>
<evidence type="ECO:0000256" key="3">
    <source>
        <dbReference type="ARBA" id="ARBA00022617"/>
    </source>
</evidence>
<dbReference type="Proteomes" id="UP000606974">
    <property type="component" value="Unassembled WGS sequence"/>
</dbReference>
<evidence type="ECO:0000256" key="6">
    <source>
        <dbReference type="ARBA" id="ARBA00023004"/>
    </source>
</evidence>
<dbReference type="EMBL" id="JAACFV010000023">
    <property type="protein sequence ID" value="KAF7511121.1"/>
    <property type="molecule type" value="Genomic_DNA"/>
</dbReference>
<organism evidence="9 10">
    <name type="scientific">Endocarpon pusillum</name>
    <dbReference type="NCBI Taxonomy" id="364733"/>
    <lineage>
        <taxon>Eukaryota</taxon>
        <taxon>Fungi</taxon>
        <taxon>Dikarya</taxon>
        <taxon>Ascomycota</taxon>
        <taxon>Pezizomycotina</taxon>
        <taxon>Eurotiomycetes</taxon>
        <taxon>Chaetothyriomycetidae</taxon>
        <taxon>Verrucariales</taxon>
        <taxon>Verrucariaceae</taxon>
        <taxon>Endocarpon</taxon>
    </lineage>
</organism>
<comment type="caution">
    <text evidence="9">The sequence shown here is derived from an EMBL/GenBank/DDBJ whole genome shotgun (WGS) entry which is preliminary data.</text>
</comment>
<evidence type="ECO:0000259" key="8">
    <source>
        <dbReference type="PROSITE" id="PS51405"/>
    </source>
</evidence>
<keyword evidence="3" id="KW-0349">Heme</keyword>
<dbReference type="GO" id="GO:0046872">
    <property type="term" value="F:metal ion binding"/>
    <property type="evidence" value="ECO:0007669"/>
    <property type="project" value="UniProtKB-KW"/>
</dbReference>
<dbReference type="Pfam" id="PF01328">
    <property type="entry name" value="Peroxidase_2"/>
    <property type="match status" value="1"/>
</dbReference>
<dbReference type="PANTHER" id="PTHR33577:SF9">
    <property type="entry name" value="PEROXIDASE STCC"/>
    <property type="match status" value="1"/>
</dbReference>
<feature type="domain" description="Heme haloperoxidase family profile" evidence="8">
    <location>
        <begin position="25"/>
        <end position="229"/>
    </location>
</feature>
<keyword evidence="5" id="KW-0560">Oxidoreductase</keyword>
<dbReference type="OrthoDB" id="407298at2759"/>
<keyword evidence="2" id="KW-0575">Peroxidase</keyword>
<dbReference type="PANTHER" id="PTHR33577">
    <property type="entry name" value="STERIGMATOCYSTIN BIOSYNTHESIS PEROXIDASE STCC-RELATED"/>
    <property type="match status" value="1"/>
</dbReference>
<keyword evidence="6" id="KW-0408">Iron</keyword>
<comment type="cofactor">
    <cofactor evidence="1">
        <name>heme b</name>
        <dbReference type="ChEBI" id="CHEBI:60344"/>
    </cofactor>
</comment>
<gene>
    <name evidence="9" type="ORF">GJ744_005352</name>
</gene>
<dbReference type="GO" id="GO:0004601">
    <property type="term" value="F:peroxidase activity"/>
    <property type="evidence" value="ECO:0007669"/>
    <property type="project" value="UniProtKB-KW"/>
</dbReference>
<evidence type="ECO:0000313" key="10">
    <source>
        <dbReference type="Proteomes" id="UP000606974"/>
    </source>
</evidence>
<accession>A0A8H7E8W7</accession>
<name>A0A8H7E8W7_9EURO</name>
<sequence>MPSSRSEHPQLQYEQKPEVKQLLGDNHSYIRGNIATRGPCPGLNALANQGYLPRDGNNITLSEVETALMSALHMDKPLASALTNSLKPLLHKDKTFNLVDMRQHNIIEHDVSFTRLDFRQGDNYTFQPPMFQALLADANGGPVTVKSLAKTYVRRRKESKAAGSPGLSINLWFVNLLQSVSLLNTAATGGKLSRELMVTFYTEERFPEEVLRNEKPRTLFGLVGNALLLLFYTFF</sequence>
<dbReference type="PROSITE" id="PS51405">
    <property type="entry name" value="HEME_HALOPEROXIDASE"/>
    <property type="match status" value="1"/>
</dbReference>
<dbReference type="InterPro" id="IPR000028">
    <property type="entry name" value="Chloroperoxidase"/>
</dbReference>
<keyword evidence="4" id="KW-0479">Metal-binding</keyword>
<dbReference type="InterPro" id="IPR036851">
    <property type="entry name" value="Chloroperoxidase-like_sf"/>
</dbReference>
<keyword evidence="10" id="KW-1185">Reference proteome</keyword>
<dbReference type="AlphaFoldDB" id="A0A8H7E8W7"/>
<evidence type="ECO:0000256" key="1">
    <source>
        <dbReference type="ARBA" id="ARBA00001970"/>
    </source>
</evidence>
<protein>
    <recommendedName>
        <fullName evidence="8">Heme haloperoxidase family profile domain-containing protein</fullName>
    </recommendedName>
</protein>
<proteinExistence type="inferred from homology"/>
<comment type="similarity">
    <text evidence="7">Belongs to the chloroperoxidase family.</text>
</comment>
<dbReference type="Gene3D" id="1.10.489.10">
    <property type="entry name" value="Chloroperoxidase-like"/>
    <property type="match status" value="1"/>
</dbReference>
<evidence type="ECO:0000313" key="9">
    <source>
        <dbReference type="EMBL" id="KAF7511121.1"/>
    </source>
</evidence>
<evidence type="ECO:0000256" key="4">
    <source>
        <dbReference type="ARBA" id="ARBA00022723"/>
    </source>
</evidence>